<keyword evidence="5" id="KW-1185">Reference proteome</keyword>
<evidence type="ECO:0000259" key="1">
    <source>
        <dbReference type="Pfam" id="PF23981"/>
    </source>
</evidence>
<evidence type="ECO:0000313" key="2">
    <source>
        <dbReference type="EMBL" id="GEK89327.1"/>
    </source>
</evidence>
<dbReference type="RefSeq" id="WP_091487775.1">
    <property type="nucleotide sequence ID" value="NZ_BJUX01000013.1"/>
</dbReference>
<reference evidence="3 4" key="1">
    <citation type="submission" date="2016-10" db="EMBL/GenBank/DDBJ databases">
        <authorList>
            <person name="de Groot N.N."/>
        </authorList>
    </citation>
    <scope>NUCLEOTIDE SEQUENCE [LARGE SCALE GENOMIC DNA]</scope>
    <source>
        <strain evidence="3 4">DSM 19182</strain>
    </source>
</reference>
<organism evidence="3 4">
    <name type="scientific">Alkalibacterium putridalgicola</name>
    <dbReference type="NCBI Taxonomy" id="426703"/>
    <lineage>
        <taxon>Bacteria</taxon>
        <taxon>Bacillati</taxon>
        <taxon>Bacillota</taxon>
        <taxon>Bacilli</taxon>
        <taxon>Lactobacillales</taxon>
        <taxon>Carnobacteriaceae</taxon>
        <taxon>Alkalibacterium</taxon>
    </lineage>
</organism>
<dbReference type="Pfam" id="PF23981">
    <property type="entry name" value="DUF7305"/>
    <property type="match status" value="1"/>
</dbReference>
<evidence type="ECO:0000313" key="5">
    <source>
        <dbReference type="Proteomes" id="UP000321425"/>
    </source>
</evidence>
<dbReference type="OrthoDB" id="2163447at2"/>
<accession>A0A1H7T8S5</accession>
<evidence type="ECO:0000313" key="3">
    <source>
        <dbReference type="EMBL" id="SEL80666.1"/>
    </source>
</evidence>
<reference evidence="2 5" key="2">
    <citation type="submission" date="2019-07" db="EMBL/GenBank/DDBJ databases">
        <title>Whole genome shotgun sequence of Alkalibacterium putridalgicola NBRC 103243.</title>
        <authorList>
            <person name="Hosoyama A."/>
            <person name="Uohara A."/>
            <person name="Ohji S."/>
            <person name="Ichikawa N."/>
        </authorList>
    </citation>
    <scope>NUCLEOTIDE SEQUENCE [LARGE SCALE GENOMIC DNA]</scope>
    <source>
        <strain evidence="2 5">NBRC 103243</strain>
    </source>
</reference>
<name>A0A1H7T8S5_9LACT</name>
<dbReference type="Proteomes" id="UP000198548">
    <property type="component" value="Unassembled WGS sequence"/>
</dbReference>
<dbReference type="InterPro" id="IPR055729">
    <property type="entry name" value="DUF7305"/>
</dbReference>
<sequence length="510" mass="55694">MSFKRLRLHIRNEEGSGLVLALMTLLVLSVLGASLGAVTVGSFKLGDVNRDDTSAYYIAEAGANMAYEEMKAGVLEAYSKYDDAKGLFYQEIEDNNNGLIKSIEENTYEFEDQFGDTPTVSINFSDPEGSNPRKYTIISTGVVAGKTRTVEKQIEVSWFKKKSSQDIYIPDNASILSRSGTEVKNNGVSIIGDIHIDALGPPGFKATKEFDFNDTVYFHPELNGNYNKVTQGGIAKKTENLKTRDKPLPWSDYVSTVENVDFPDYSTYPYLSDAVINQDSSQHKVIDNGDILITDYRADNYLLNLEGDYRVNTLSINSNRTLNINTNNSTVNLVVNSLNIPQGNINIIGNGHLNLFVMNSFTFNGSSKINNSGRKEQFNLYYAGEDNIKLSGNQYINGGVYIKKSGITLTGSGNVSGMIVSNGDEIEIRGGSINDVFLFAPKATISLKEGGKVRGVVVANQIYLDGGTKIEFSEISADQLIFESSTPSSGGTGNVDISQLIKTAPALEVN</sequence>
<feature type="domain" description="DUF7305" evidence="1">
    <location>
        <begin position="304"/>
        <end position="422"/>
    </location>
</feature>
<protein>
    <recommendedName>
        <fullName evidence="1">DUF7305 domain-containing protein</fullName>
    </recommendedName>
</protein>
<dbReference type="EMBL" id="FOBL01000011">
    <property type="protein sequence ID" value="SEL80666.1"/>
    <property type="molecule type" value="Genomic_DNA"/>
</dbReference>
<gene>
    <name evidence="2" type="ORF">APU01nite_13660</name>
    <name evidence="3" type="ORF">SAMN04488100_11131</name>
</gene>
<dbReference type="AlphaFoldDB" id="A0A1H7T8S5"/>
<dbReference type="STRING" id="426703.SAMN04488100_11131"/>
<dbReference type="EMBL" id="BJUX01000013">
    <property type="protein sequence ID" value="GEK89327.1"/>
    <property type="molecule type" value="Genomic_DNA"/>
</dbReference>
<evidence type="ECO:0000313" key="4">
    <source>
        <dbReference type="Proteomes" id="UP000198548"/>
    </source>
</evidence>
<dbReference type="Proteomes" id="UP000321425">
    <property type="component" value="Unassembled WGS sequence"/>
</dbReference>
<proteinExistence type="predicted"/>